<feature type="transmembrane region" description="Helical" evidence="11">
    <location>
        <begin position="61"/>
        <end position="79"/>
    </location>
</feature>
<dbReference type="GO" id="GO:0015450">
    <property type="term" value="F:protein-transporting ATPase activity"/>
    <property type="evidence" value="ECO:0007669"/>
    <property type="project" value="InterPro"/>
</dbReference>
<keyword evidence="9 11" id="KW-0472">Membrane</keyword>
<evidence type="ECO:0000256" key="8">
    <source>
        <dbReference type="ARBA" id="ARBA00023010"/>
    </source>
</evidence>
<dbReference type="PANTHER" id="PTHR34182">
    <property type="entry name" value="PROTEIN-EXPORT MEMBRANE PROTEIN SECG"/>
    <property type="match status" value="1"/>
</dbReference>
<dbReference type="AlphaFoldDB" id="A0A1J5RSG3"/>
<dbReference type="EMBL" id="MLJW01000108">
    <property type="protein sequence ID" value="OIQ99240.1"/>
    <property type="molecule type" value="Genomic_DNA"/>
</dbReference>
<feature type="compositionally biased region" description="Low complexity" evidence="10">
    <location>
        <begin position="97"/>
        <end position="106"/>
    </location>
</feature>
<dbReference type="GO" id="GO:0005886">
    <property type="term" value="C:plasma membrane"/>
    <property type="evidence" value="ECO:0007669"/>
    <property type="project" value="UniProtKB-SubCell"/>
</dbReference>
<dbReference type="PANTHER" id="PTHR34182:SF1">
    <property type="entry name" value="PROTEIN-EXPORT MEMBRANE PROTEIN SECG"/>
    <property type="match status" value="1"/>
</dbReference>
<feature type="region of interest" description="Disordered" evidence="10">
    <location>
        <begin position="97"/>
        <end position="116"/>
    </location>
</feature>
<comment type="similarity">
    <text evidence="2">Belongs to the SecG family.</text>
</comment>
<keyword evidence="7 11" id="KW-1133">Transmembrane helix</keyword>
<dbReference type="GO" id="GO:0043952">
    <property type="term" value="P:protein transport by the Sec complex"/>
    <property type="evidence" value="ECO:0007669"/>
    <property type="project" value="TreeGrafter"/>
</dbReference>
<organism evidence="12">
    <name type="scientific">mine drainage metagenome</name>
    <dbReference type="NCBI Taxonomy" id="410659"/>
    <lineage>
        <taxon>unclassified sequences</taxon>
        <taxon>metagenomes</taxon>
        <taxon>ecological metagenomes</taxon>
    </lineage>
</organism>
<sequence>MDGLLFPLVLTVHLLVGVTLIGLVLIQHGKGADMGAAFGSGASGSLFGASGSANFMSRTTAVFAAVFFATSLGLTYMASNRPKAATSVLDVVKAPAKAVPPAAPAADDSKAKDIPK</sequence>
<keyword evidence="3" id="KW-0813">Transport</keyword>
<comment type="subcellular location">
    <subcellularLocation>
        <location evidence="1">Cell membrane</location>
        <topology evidence="1">Multi-pass membrane protein</topology>
    </subcellularLocation>
</comment>
<evidence type="ECO:0000256" key="4">
    <source>
        <dbReference type="ARBA" id="ARBA00022475"/>
    </source>
</evidence>
<dbReference type="NCBIfam" id="TIGR00810">
    <property type="entry name" value="secG"/>
    <property type="match status" value="1"/>
</dbReference>
<evidence type="ECO:0000256" key="1">
    <source>
        <dbReference type="ARBA" id="ARBA00004651"/>
    </source>
</evidence>
<evidence type="ECO:0000256" key="5">
    <source>
        <dbReference type="ARBA" id="ARBA00022692"/>
    </source>
</evidence>
<keyword evidence="8" id="KW-0811">Translocation</keyword>
<dbReference type="GO" id="GO:0009306">
    <property type="term" value="P:protein secretion"/>
    <property type="evidence" value="ECO:0007669"/>
    <property type="project" value="InterPro"/>
</dbReference>
<dbReference type="GO" id="GO:0065002">
    <property type="term" value="P:intracellular protein transmembrane transport"/>
    <property type="evidence" value="ECO:0007669"/>
    <property type="project" value="TreeGrafter"/>
</dbReference>
<keyword evidence="4" id="KW-1003">Cell membrane</keyword>
<evidence type="ECO:0000313" key="12">
    <source>
        <dbReference type="EMBL" id="OIQ99240.1"/>
    </source>
</evidence>
<dbReference type="Pfam" id="PF03840">
    <property type="entry name" value="SecG"/>
    <property type="match status" value="1"/>
</dbReference>
<evidence type="ECO:0000256" key="2">
    <source>
        <dbReference type="ARBA" id="ARBA00008445"/>
    </source>
</evidence>
<comment type="caution">
    <text evidence="12">The sequence shown here is derived from an EMBL/GenBank/DDBJ whole genome shotgun (WGS) entry which is preliminary data.</text>
</comment>
<reference evidence="12" key="1">
    <citation type="submission" date="2016-10" db="EMBL/GenBank/DDBJ databases">
        <title>Sequence of Gallionella enrichment culture.</title>
        <authorList>
            <person name="Poehlein A."/>
            <person name="Muehling M."/>
            <person name="Daniel R."/>
        </authorList>
    </citation>
    <scope>NUCLEOTIDE SEQUENCE</scope>
</reference>
<proteinExistence type="inferred from homology"/>
<evidence type="ECO:0000256" key="11">
    <source>
        <dbReference type="SAM" id="Phobius"/>
    </source>
</evidence>
<keyword evidence="5 11" id="KW-0812">Transmembrane</keyword>
<dbReference type="InterPro" id="IPR004692">
    <property type="entry name" value="SecG"/>
</dbReference>
<keyword evidence="6" id="KW-0653">Protein transport</keyword>
<feature type="compositionally biased region" description="Basic and acidic residues" evidence="10">
    <location>
        <begin position="107"/>
        <end position="116"/>
    </location>
</feature>
<evidence type="ECO:0000256" key="10">
    <source>
        <dbReference type="SAM" id="MobiDB-lite"/>
    </source>
</evidence>
<protein>
    <submittedName>
        <fullName evidence="12">Protein-export membrane protein SecG</fullName>
    </submittedName>
</protein>
<dbReference type="PRINTS" id="PR01651">
    <property type="entry name" value="SECGEXPORT"/>
</dbReference>
<evidence type="ECO:0000256" key="3">
    <source>
        <dbReference type="ARBA" id="ARBA00022448"/>
    </source>
</evidence>
<feature type="transmembrane region" description="Helical" evidence="11">
    <location>
        <begin position="6"/>
        <end position="26"/>
    </location>
</feature>
<evidence type="ECO:0000256" key="7">
    <source>
        <dbReference type="ARBA" id="ARBA00022989"/>
    </source>
</evidence>
<evidence type="ECO:0000256" key="9">
    <source>
        <dbReference type="ARBA" id="ARBA00023136"/>
    </source>
</evidence>
<gene>
    <name evidence="12" type="primary">secG_6</name>
    <name evidence="12" type="ORF">GALL_186480</name>
</gene>
<name>A0A1J5RSG3_9ZZZZ</name>
<accession>A0A1J5RSG3</accession>
<evidence type="ECO:0000256" key="6">
    <source>
        <dbReference type="ARBA" id="ARBA00022927"/>
    </source>
</evidence>